<feature type="binding site" evidence="3">
    <location>
        <position position="132"/>
    </location>
    <ligand>
        <name>a divalent metal cation</name>
        <dbReference type="ChEBI" id="CHEBI:60240"/>
    </ligand>
</feature>
<feature type="binding site" evidence="3">
    <location>
        <position position="44"/>
    </location>
    <ligand>
        <name>a divalent metal cation</name>
        <dbReference type="ChEBI" id="CHEBI:60240"/>
    </ligand>
</feature>
<organism evidence="4 5">
    <name type="scientific">Aminobacter aminovorans</name>
    <name type="common">Chelatobacter heintzii</name>
    <dbReference type="NCBI Taxonomy" id="83263"/>
    <lineage>
        <taxon>Bacteria</taxon>
        <taxon>Pseudomonadati</taxon>
        <taxon>Pseudomonadota</taxon>
        <taxon>Alphaproteobacteria</taxon>
        <taxon>Hyphomicrobiales</taxon>
        <taxon>Phyllobacteriaceae</taxon>
        <taxon>Aminobacter</taxon>
    </lineage>
</organism>
<dbReference type="RefSeq" id="WP_115729771.1">
    <property type="nucleotide sequence ID" value="NZ_BAAAVY010000033.1"/>
</dbReference>
<accession>A0A380WE30</accession>
<evidence type="ECO:0000313" key="5">
    <source>
        <dbReference type="Proteomes" id="UP000254701"/>
    </source>
</evidence>
<gene>
    <name evidence="4" type="ORF">NCTC10684_00429</name>
</gene>
<dbReference type="OrthoDB" id="9807509at2"/>
<name>A0A380WE30_AMIAI</name>
<evidence type="ECO:0000256" key="3">
    <source>
        <dbReference type="PIRSR" id="PIRSR607837-1"/>
    </source>
</evidence>
<dbReference type="EMBL" id="UFSM01000001">
    <property type="protein sequence ID" value="SUU87237.1"/>
    <property type="molecule type" value="Genomic_DNA"/>
</dbReference>
<sequence length="174" mass="19697">MSGLLRTMFGYHAWANADLFGKLEELDPERHQADLAKALRLISHYHVVARIFAAHLTADKHGYTADNVEETPALADLRSAVAGSDQWYLDYVEHIRSDQLAERVAFVFTDGDKGYMSREEMLSHVILHGGYHRGEVGRILSQLSITPPWDTLAVYLHQTEPSRRMQGRHVSKTA</sequence>
<protein>
    <submittedName>
        <fullName evidence="4">DinB family</fullName>
    </submittedName>
</protein>
<evidence type="ECO:0000256" key="1">
    <source>
        <dbReference type="ARBA" id="ARBA00008635"/>
    </source>
</evidence>
<dbReference type="Proteomes" id="UP000254701">
    <property type="component" value="Unassembled WGS sequence"/>
</dbReference>
<dbReference type="InterPro" id="IPR007837">
    <property type="entry name" value="DinB"/>
</dbReference>
<dbReference type="PANTHER" id="PTHR37302:SF1">
    <property type="entry name" value="PROTEIN DINB"/>
    <property type="match status" value="1"/>
</dbReference>
<dbReference type="AlphaFoldDB" id="A0A380WE30"/>
<evidence type="ECO:0000256" key="2">
    <source>
        <dbReference type="ARBA" id="ARBA00022723"/>
    </source>
</evidence>
<dbReference type="InterPro" id="IPR034660">
    <property type="entry name" value="DinB/YfiT-like"/>
</dbReference>
<reference evidence="4 5" key="1">
    <citation type="submission" date="2018-06" db="EMBL/GenBank/DDBJ databases">
        <authorList>
            <consortium name="Pathogen Informatics"/>
            <person name="Doyle S."/>
        </authorList>
    </citation>
    <scope>NUCLEOTIDE SEQUENCE [LARGE SCALE GENOMIC DNA]</scope>
    <source>
        <strain evidence="4 5">NCTC10684</strain>
    </source>
</reference>
<proteinExistence type="inferred from homology"/>
<dbReference type="Pfam" id="PF05163">
    <property type="entry name" value="DinB"/>
    <property type="match status" value="1"/>
</dbReference>
<comment type="similarity">
    <text evidence="1">Belongs to the DinB family.</text>
</comment>
<keyword evidence="2 3" id="KW-0479">Metal-binding</keyword>
<evidence type="ECO:0000313" key="4">
    <source>
        <dbReference type="EMBL" id="SUU87237.1"/>
    </source>
</evidence>
<dbReference type="GO" id="GO:0046872">
    <property type="term" value="F:metal ion binding"/>
    <property type="evidence" value="ECO:0007669"/>
    <property type="project" value="UniProtKB-KW"/>
</dbReference>
<dbReference type="PANTHER" id="PTHR37302">
    <property type="entry name" value="SLR1116 PROTEIN"/>
    <property type="match status" value="1"/>
</dbReference>
<dbReference type="SUPFAM" id="SSF109854">
    <property type="entry name" value="DinB/YfiT-like putative metalloenzymes"/>
    <property type="match status" value="1"/>
</dbReference>
<dbReference type="Gene3D" id="1.20.120.450">
    <property type="entry name" value="dinb family like domain"/>
    <property type="match status" value="1"/>
</dbReference>
<feature type="binding site" evidence="3">
    <location>
        <position position="128"/>
    </location>
    <ligand>
        <name>a divalent metal cation</name>
        <dbReference type="ChEBI" id="CHEBI:60240"/>
    </ligand>
</feature>